<gene>
    <name evidence="2" type="ordered locus">Acid_6092</name>
</gene>
<dbReference type="InterPro" id="IPR011059">
    <property type="entry name" value="Metal-dep_hydrolase_composite"/>
</dbReference>
<dbReference type="Pfam" id="PF07969">
    <property type="entry name" value="Amidohydro_3"/>
    <property type="match status" value="1"/>
</dbReference>
<dbReference type="eggNOG" id="COG1574">
    <property type="taxonomic scope" value="Bacteria"/>
</dbReference>
<dbReference type="PANTHER" id="PTHR22642:SF2">
    <property type="entry name" value="PROTEIN LONG AFTER FAR-RED 3"/>
    <property type="match status" value="1"/>
</dbReference>
<dbReference type="PANTHER" id="PTHR22642">
    <property type="entry name" value="IMIDAZOLONEPROPIONASE"/>
    <property type="match status" value="1"/>
</dbReference>
<sequence precursor="true">MRFPTRHDLDVTPDHPVAFDGSYVWGANSLALKISGITHDTPNPPGGEIVKGPDGEPNGILRNASQLLKGVARSETFSAEDKVPALAKMLQLYAAAGLTAVGDRAVTPAGVAVYEKLKSRQQLPVRVILTWRINAARSVEQVVSEIQASSWTNQGDDWLRFGTFKVTLDGGQSVGTAYQRMSYGAFGRQFYGQTDPDSRGTLFIDSEKLYRIMRAARNRAWQLTAHVQGGGAVDTLLDVFQRLDREKPIAPSRSHVMHGSLMSEDALNRMQRMGVIVDVQPGWLYFDVPALKWVFGLENMRYFFPLRSHIDRGIIAAGGSDHMIGHDKNEAVNPFNPFFNMWASITRRTREGEVIYAQEKITRQEALKMWTIWAAYLQFGEKTRGSLEAGKFADLVVIDRDFLGCAEDDIRRIEPLATIVNGRVVWGRL</sequence>
<dbReference type="GO" id="GO:0016810">
    <property type="term" value="F:hydrolase activity, acting on carbon-nitrogen (but not peptide) bonds"/>
    <property type="evidence" value="ECO:0007669"/>
    <property type="project" value="InterPro"/>
</dbReference>
<evidence type="ECO:0000313" key="2">
    <source>
        <dbReference type="EMBL" id="ABJ87023.1"/>
    </source>
</evidence>
<dbReference type="Gene3D" id="3.10.310.70">
    <property type="match status" value="1"/>
</dbReference>
<dbReference type="OrthoDB" id="9767366at2"/>
<dbReference type="InterPro" id="IPR032466">
    <property type="entry name" value="Metal_Hydrolase"/>
</dbReference>
<dbReference type="SUPFAM" id="SSF51556">
    <property type="entry name" value="Metallo-dependent hydrolases"/>
    <property type="match status" value="1"/>
</dbReference>
<keyword evidence="2" id="KW-0378">Hydrolase</keyword>
<dbReference type="InParanoid" id="Q01TJ7"/>
<accession>Q01TJ7</accession>
<dbReference type="Gene3D" id="3.20.20.140">
    <property type="entry name" value="Metal-dependent hydrolases"/>
    <property type="match status" value="1"/>
</dbReference>
<feature type="domain" description="Amidohydrolase 3" evidence="1">
    <location>
        <begin position="2"/>
        <end position="425"/>
    </location>
</feature>
<dbReference type="HOGENOM" id="CLU_009942_3_1_0"/>
<dbReference type="STRING" id="234267.Acid_6092"/>
<dbReference type="EMBL" id="CP000473">
    <property type="protein sequence ID" value="ABJ87023.1"/>
    <property type="molecule type" value="Genomic_DNA"/>
</dbReference>
<organism evidence="2">
    <name type="scientific">Solibacter usitatus (strain Ellin6076)</name>
    <dbReference type="NCBI Taxonomy" id="234267"/>
    <lineage>
        <taxon>Bacteria</taxon>
        <taxon>Pseudomonadati</taxon>
        <taxon>Acidobacteriota</taxon>
        <taxon>Terriglobia</taxon>
        <taxon>Bryobacterales</taxon>
        <taxon>Solibacteraceae</taxon>
        <taxon>Candidatus Solibacter</taxon>
    </lineage>
</organism>
<dbReference type="KEGG" id="sus:Acid_6092"/>
<name>Q01TJ7_SOLUE</name>
<dbReference type="AlphaFoldDB" id="Q01TJ7"/>
<evidence type="ECO:0000259" key="1">
    <source>
        <dbReference type="Pfam" id="PF07969"/>
    </source>
</evidence>
<dbReference type="SUPFAM" id="SSF51338">
    <property type="entry name" value="Composite domain of metallo-dependent hydrolases"/>
    <property type="match status" value="1"/>
</dbReference>
<dbReference type="InterPro" id="IPR013108">
    <property type="entry name" value="Amidohydro_3"/>
</dbReference>
<proteinExistence type="predicted"/>
<reference evidence="2" key="1">
    <citation type="submission" date="2006-10" db="EMBL/GenBank/DDBJ databases">
        <title>Complete sequence of Solibacter usitatus Ellin6076.</title>
        <authorList>
            <consortium name="US DOE Joint Genome Institute"/>
            <person name="Copeland A."/>
            <person name="Lucas S."/>
            <person name="Lapidus A."/>
            <person name="Barry K."/>
            <person name="Detter J.C."/>
            <person name="Glavina del Rio T."/>
            <person name="Hammon N."/>
            <person name="Israni S."/>
            <person name="Dalin E."/>
            <person name="Tice H."/>
            <person name="Pitluck S."/>
            <person name="Thompson L.S."/>
            <person name="Brettin T."/>
            <person name="Bruce D."/>
            <person name="Han C."/>
            <person name="Tapia R."/>
            <person name="Gilna P."/>
            <person name="Schmutz J."/>
            <person name="Larimer F."/>
            <person name="Land M."/>
            <person name="Hauser L."/>
            <person name="Kyrpides N."/>
            <person name="Mikhailova N."/>
            <person name="Janssen P.H."/>
            <person name="Kuske C.R."/>
            <person name="Richardson P."/>
        </authorList>
    </citation>
    <scope>NUCLEOTIDE SEQUENCE</scope>
    <source>
        <strain evidence="2">Ellin6076</strain>
    </source>
</reference>
<protein>
    <submittedName>
        <fullName evidence="2">Amidohydrolase 3</fullName>
    </submittedName>
</protein>